<sequence length="156" mass="16910">MKYLNAIIPLACALVPTWTLACSFGGLEQDVQFAPASTHLESRQVVALTNWFVEQQNPKRATGGIYRADIYAGAIKDDAASLKKANLRLAEIADLLKTLSTTASVEVQGHIDEFESQAIRHPERLDVLNATVQPACAKTVSCCKWSEGPAASPKQQ</sequence>
<proteinExistence type="predicted"/>
<dbReference type="EMBL" id="RXFT01000003">
    <property type="protein sequence ID" value="RUR67275.1"/>
    <property type="molecule type" value="Genomic_DNA"/>
</dbReference>
<reference evidence="2 3" key="1">
    <citation type="submission" date="2018-12" db="EMBL/GenBank/DDBJ databases">
        <title>The genome sequences of Variovorax guangxiensis DSM 27352.</title>
        <authorList>
            <person name="Gao J."/>
            <person name="Sun J."/>
        </authorList>
    </citation>
    <scope>NUCLEOTIDE SEQUENCE [LARGE SCALE GENOMIC DNA]</scope>
    <source>
        <strain evidence="2 3">DSM 27352</strain>
    </source>
</reference>
<dbReference type="Proteomes" id="UP000281118">
    <property type="component" value="Unassembled WGS sequence"/>
</dbReference>
<dbReference type="RefSeq" id="WP_126021445.1">
    <property type="nucleotide sequence ID" value="NZ_RXFT01000003.1"/>
</dbReference>
<dbReference type="PROSITE" id="PS51257">
    <property type="entry name" value="PROKAR_LIPOPROTEIN"/>
    <property type="match status" value="1"/>
</dbReference>
<accession>A0A3S1EZK9</accession>
<protein>
    <recommendedName>
        <fullName evidence="4">OmpA-like domain-containing protein</fullName>
    </recommendedName>
</protein>
<evidence type="ECO:0000313" key="2">
    <source>
        <dbReference type="EMBL" id="RUR67275.1"/>
    </source>
</evidence>
<feature type="signal peptide" evidence="1">
    <location>
        <begin position="1"/>
        <end position="21"/>
    </location>
</feature>
<comment type="caution">
    <text evidence="2">The sequence shown here is derived from an EMBL/GenBank/DDBJ whole genome shotgun (WGS) entry which is preliminary data.</text>
</comment>
<name>A0A3S1EZK9_9BURK</name>
<dbReference type="OrthoDB" id="8853455at2"/>
<evidence type="ECO:0008006" key="4">
    <source>
        <dbReference type="Google" id="ProtNLM"/>
    </source>
</evidence>
<gene>
    <name evidence="2" type="ORF">EJP67_09385</name>
</gene>
<feature type="chain" id="PRO_5018762739" description="OmpA-like domain-containing protein" evidence="1">
    <location>
        <begin position="22"/>
        <end position="156"/>
    </location>
</feature>
<dbReference type="AlphaFoldDB" id="A0A3S1EZK9"/>
<organism evidence="2 3">
    <name type="scientific">Variovorax guangxiensis</name>
    <dbReference type="NCBI Taxonomy" id="1775474"/>
    <lineage>
        <taxon>Bacteria</taxon>
        <taxon>Pseudomonadati</taxon>
        <taxon>Pseudomonadota</taxon>
        <taxon>Betaproteobacteria</taxon>
        <taxon>Burkholderiales</taxon>
        <taxon>Comamonadaceae</taxon>
        <taxon>Variovorax</taxon>
    </lineage>
</organism>
<keyword evidence="1" id="KW-0732">Signal</keyword>
<evidence type="ECO:0000313" key="3">
    <source>
        <dbReference type="Proteomes" id="UP000281118"/>
    </source>
</evidence>
<evidence type="ECO:0000256" key="1">
    <source>
        <dbReference type="SAM" id="SignalP"/>
    </source>
</evidence>